<feature type="region of interest" description="Disordered" evidence="1">
    <location>
        <begin position="48"/>
        <end position="74"/>
    </location>
</feature>
<dbReference type="EMBL" id="ML986594">
    <property type="protein sequence ID" value="KAF2266997.1"/>
    <property type="molecule type" value="Genomic_DNA"/>
</dbReference>
<protein>
    <submittedName>
        <fullName evidence="2">Uncharacterized protein</fullName>
    </submittedName>
</protein>
<reference evidence="3" key="1">
    <citation type="journal article" date="2020" name="Stud. Mycol.">
        <title>101 Dothideomycetes genomes: A test case for predicting lifestyles and emergence of pathogens.</title>
        <authorList>
            <person name="Haridas S."/>
            <person name="Albert R."/>
            <person name="Binder M."/>
            <person name="Bloem J."/>
            <person name="LaButti K."/>
            <person name="Salamov A."/>
            <person name="Andreopoulos B."/>
            <person name="Baker S."/>
            <person name="Barry K."/>
            <person name="Bills G."/>
            <person name="Bluhm B."/>
            <person name="Cannon C."/>
            <person name="Castanera R."/>
            <person name="Culley D."/>
            <person name="Daum C."/>
            <person name="Ezra D."/>
            <person name="Gonzalez J."/>
            <person name="Henrissat B."/>
            <person name="Kuo A."/>
            <person name="Liang C."/>
            <person name="Lipzen A."/>
            <person name="Lutzoni F."/>
            <person name="Magnuson J."/>
            <person name="Mondo S."/>
            <person name="Nolan M."/>
            <person name="Ohm R."/>
            <person name="Pangilinan J."/>
            <person name="Park H.-J."/>
            <person name="Ramirez L."/>
            <person name="Alfaro M."/>
            <person name="Sun H."/>
            <person name="Tritt A."/>
            <person name="Yoshinaga Y."/>
            <person name="Zwiers L.-H."/>
            <person name="Turgeon B."/>
            <person name="Goodwin S."/>
            <person name="Spatafora J."/>
            <person name="Crous P."/>
            <person name="Grigoriev I."/>
        </authorList>
    </citation>
    <scope>NUCLEOTIDE SEQUENCE [LARGE SCALE GENOMIC DNA]</scope>
    <source>
        <strain evidence="3">CBS 304.66</strain>
    </source>
</reference>
<evidence type="ECO:0000313" key="3">
    <source>
        <dbReference type="Proteomes" id="UP000800093"/>
    </source>
</evidence>
<organism evidence="2 3">
    <name type="scientific">Lojkania enalia</name>
    <dbReference type="NCBI Taxonomy" id="147567"/>
    <lineage>
        <taxon>Eukaryota</taxon>
        <taxon>Fungi</taxon>
        <taxon>Dikarya</taxon>
        <taxon>Ascomycota</taxon>
        <taxon>Pezizomycotina</taxon>
        <taxon>Dothideomycetes</taxon>
        <taxon>Pleosporomycetidae</taxon>
        <taxon>Pleosporales</taxon>
        <taxon>Pleosporales incertae sedis</taxon>
        <taxon>Lojkania</taxon>
    </lineage>
</organism>
<keyword evidence="3" id="KW-1185">Reference proteome</keyword>
<proteinExistence type="predicted"/>
<evidence type="ECO:0000313" key="2">
    <source>
        <dbReference type="EMBL" id="KAF2266997.1"/>
    </source>
</evidence>
<accession>A0A9P4N5F7</accession>
<dbReference type="AlphaFoldDB" id="A0A9P4N5F7"/>
<sequence length="223" mass="23285">MHDQQLHLSAAPSGNGLLEHHDCSSLGLRELVSSSGWGQSHLVAPIDGVVTPPPQTPPKSLSKPHLSNVGTSSSVHACKETQTASGPPIVCQWPSLAEANTDQWPIRTLLCPILIPNCRQSPSAITALKLEPRQKVEASRASCPVPHWTTTNPVAPSPSSALRLPFERAPAHARSPSSHASFATRLPNPPIELSSCCDPSHASACNSRPDALASGQAAAAATG</sequence>
<evidence type="ECO:0000256" key="1">
    <source>
        <dbReference type="SAM" id="MobiDB-lite"/>
    </source>
</evidence>
<name>A0A9P4N5F7_9PLEO</name>
<comment type="caution">
    <text evidence="2">The sequence shown here is derived from an EMBL/GenBank/DDBJ whole genome shotgun (WGS) entry which is preliminary data.</text>
</comment>
<gene>
    <name evidence="2" type="ORF">CC78DRAFT_577532</name>
</gene>
<dbReference type="Proteomes" id="UP000800093">
    <property type="component" value="Unassembled WGS sequence"/>
</dbReference>